<organism evidence="1 2">
    <name type="scientific">Clathrus columnatus</name>
    <dbReference type="NCBI Taxonomy" id="1419009"/>
    <lineage>
        <taxon>Eukaryota</taxon>
        <taxon>Fungi</taxon>
        <taxon>Dikarya</taxon>
        <taxon>Basidiomycota</taxon>
        <taxon>Agaricomycotina</taxon>
        <taxon>Agaricomycetes</taxon>
        <taxon>Phallomycetidae</taxon>
        <taxon>Phallales</taxon>
        <taxon>Clathraceae</taxon>
        <taxon>Clathrus</taxon>
    </lineage>
</organism>
<reference evidence="1" key="1">
    <citation type="submission" date="2021-10" db="EMBL/GenBank/DDBJ databases">
        <title>De novo Genome Assembly of Clathrus columnatus (Basidiomycota, Fungi) Using Illumina and Nanopore Sequence Data.</title>
        <authorList>
            <person name="Ogiso-Tanaka E."/>
            <person name="Itagaki H."/>
            <person name="Hosoya T."/>
            <person name="Hosaka K."/>
        </authorList>
    </citation>
    <scope>NUCLEOTIDE SEQUENCE</scope>
    <source>
        <strain evidence="1">MO-923</strain>
    </source>
</reference>
<proteinExistence type="predicted"/>
<keyword evidence="2" id="KW-1185">Reference proteome</keyword>
<accession>A0AAV5ATA0</accession>
<dbReference type="EMBL" id="BPWL01000011">
    <property type="protein sequence ID" value="GJJ15984.1"/>
    <property type="molecule type" value="Genomic_DNA"/>
</dbReference>
<sequence>MLAGYQCCVAAVTAKYLRTHLGKLLRSGVEVDAGGDAILLNDDGISLFIAQFKREIGEGESDPSTQA</sequence>
<dbReference type="Proteomes" id="UP001050691">
    <property type="component" value="Unassembled WGS sequence"/>
</dbReference>
<gene>
    <name evidence="1" type="ORF">Clacol_010263</name>
</gene>
<protein>
    <submittedName>
        <fullName evidence="1">Uncharacterized protein</fullName>
    </submittedName>
</protein>
<dbReference type="AlphaFoldDB" id="A0AAV5ATA0"/>
<comment type="caution">
    <text evidence="1">The sequence shown here is derived from an EMBL/GenBank/DDBJ whole genome shotgun (WGS) entry which is preliminary data.</text>
</comment>
<evidence type="ECO:0000313" key="2">
    <source>
        <dbReference type="Proteomes" id="UP001050691"/>
    </source>
</evidence>
<name>A0AAV5ATA0_9AGAM</name>
<evidence type="ECO:0000313" key="1">
    <source>
        <dbReference type="EMBL" id="GJJ15984.1"/>
    </source>
</evidence>